<keyword evidence="1" id="KW-0812">Transmembrane</keyword>
<dbReference type="PANTHER" id="PTHR13887:SF54">
    <property type="entry name" value="DSBA FAMILY PROTEIN"/>
    <property type="match status" value="1"/>
</dbReference>
<reference evidence="3 4" key="1">
    <citation type="submission" date="2006-09" db="EMBL/GenBank/DDBJ databases">
        <authorList>
            <person name="Emerson D."/>
            <person name="Ferriera S."/>
            <person name="Johnson J."/>
            <person name="Kravitz S."/>
            <person name="Halpern A."/>
            <person name="Remington K."/>
            <person name="Beeson K."/>
            <person name="Tran B."/>
            <person name="Rogers Y.-H."/>
            <person name="Friedman R."/>
            <person name="Venter J.C."/>
        </authorList>
    </citation>
    <scope>NUCLEOTIDE SEQUENCE [LARGE SCALE GENOMIC DNA]</scope>
    <source>
        <strain evidence="3 4">PV-1</strain>
    </source>
</reference>
<dbReference type="InterPro" id="IPR001853">
    <property type="entry name" value="DSBA-like_thioredoxin_dom"/>
</dbReference>
<keyword evidence="1" id="KW-1133">Transmembrane helix</keyword>
<dbReference type="CDD" id="cd03025">
    <property type="entry name" value="DsbA_FrnE_like"/>
    <property type="match status" value="1"/>
</dbReference>
<dbReference type="InParanoid" id="Q0F2Z0"/>
<sequence length="249" mass="27988">MPHISHYVIILWLIIGASVGAMDLLYPDRCYYQPMINDGKPVDKQSGVCLYYIHDPMCSWCWAFQPAWKALRSLLPGSIPVRYLLGGLAPDSDTPMPDAMQQTIRAHWRRIEQVVPGTLFNYDFWEQCTPRRSTWPACRAVIAARAQDVQAEEGMICRIGEAYYRDARNPSDAAVLIDCALALGLDGERFRHDLNAPETRLQLTAETELARKMGVTGFPSLILRRDSGLMAVPVDYRDAGTMQAAILRG</sequence>
<dbReference type="RefSeq" id="WP_009851295.1">
    <property type="nucleotide sequence ID" value="NZ_DS022295.1"/>
</dbReference>
<dbReference type="OrthoDB" id="9813770at2"/>
<dbReference type="eggNOG" id="COG3531">
    <property type="taxonomic scope" value="Bacteria"/>
</dbReference>
<evidence type="ECO:0000259" key="2">
    <source>
        <dbReference type="Pfam" id="PF01323"/>
    </source>
</evidence>
<dbReference type="InterPro" id="IPR036249">
    <property type="entry name" value="Thioredoxin-like_sf"/>
</dbReference>
<protein>
    <recommendedName>
        <fullName evidence="2">DSBA-like thioredoxin domain-containing protein</fullName>
    </recommendedName>
</protein>
<dbReference type="STRING" id="314344.AL013_04840"/>
<feature type="transmembrane region" description="Helical" evidence="1">
    <location>
        <begin position="6"/>
        <end position="26"/>
    </location>
</feature>
<feature type="domain" description="DSBA-like thioredoxin" evidence="2">
    <location>
        <begin position="55"/>
        <end position="230"/>
    </location>
</feature>
<comment type="caution">
    <text evidence="3">The sequence shown here is derived from an EMBL/GenBank/DDBJ whole genome shotgun (WGS) entry which is preliminary data.</text>
</comment>
<dbReference type="GO" id="GO:0016491">
    <property type="term" value="F:oxidoreductase activity"/>
    <property type="evidence" value="ECO:0007669"/>
    <property type="project" value="InterPro"/>
</dbReference>
<keyword evidence="4" id="KW-1185">Reference proteome</keyword>
<evidence type="ECO:0000256" key="1">
    <source>
        <dbReference type="SAM" id="Phobius"/>
    </source>
</evidence>
<dbReference type="PANTHER" id="PTHR13887">
    <property type="entry name" value="GLUTATHIONE S-TRANSFERASE KAPPA"/>
    <property type="match status" value="1"/>
</dbReference>
<dbReference type="HOGENOM" id="CLU_097497_2_0_0"/>
<dbReference type="Proteomes" id="UP000005297">
    <property type="component" value="Unassembled WGS sequence"/>
</dbReference>
<organism evidence="3 4">
    <name type="scientific">Mariprofundus ferrooxydans PV-1</name>
    <dbReference type="NCBI Taxonomy" id="314345"/>
    <lineage>
        <taxon>Bacteria</taxon>
        <taxon>Pseudomonadati</taxon>
        <taxon>Pseudomonadota</taxon>
        <taxon>Candidatius Mariprofundia</taxon>
        <taxon>Mariprofundales</taxon>
        <taxon>Mariprofundaceae</taxon>
        <taxon>Mariprofundus</taxon>
    </lineage>
</organism>
<evidence type="ECO:0000313" key="3">
    <source>
        <dbReference type="EMBL" id="EAU56151.1"/>
    </source>
</evidence>
<name>Q0F2Z0_9PROT</name>
<proteinExistence type="predicted"/>
<gene>
    <name evidence="3" type="ORF">SPV1_05003</name>
</gene>
<dbReference type="EMBL" id="AATS01000001">
    <property type="protein sequence ID" value="EAU56151.1"/>
    <property type="molecule type" value="Genomic_DNA"/>
</dbReference>
<evidence type="ECO:0000313" key="4">
    <source>
        <dbReference type="Proteomes" id="UP000005297"/>
    </source>
</evidence>
<dbReference type="AlphaFoldDB" id="Q0F2Z0"/>
<accession>Q0F2Z0</accession>
<dbReference type="Pfam" id="PF01323">
    <property type="entry name" value="DSBA"/>
    <property type="match status" value="1"/>
</dbReference>
<dbReference type="Gene3D" id="3.40.30.10">
    <property type="entry name" value="Glutaredoxin"/>
    <property type="match status" value="1"/>
</dbReference>
<dbReference type="SUPFAM" id="SSF52833">
    <property type="entry name" value="Thioredoxin-like"/>
    <property type="match status" value="1"/>
</dbReference>
<dbReference type="Gene3D" id="1.10.472.60">
    <property type="entry name" value="putative protein disulfide isomerase domain"/>
    <property type="match status" value="1"/>
</dbReference>
<keyword evidence="1" id="KW-0472">Membrane</keyword>